<dbReference type="EMBL" id="JAQQXT010000022">
    <property type="protein sequence ID" value="MDC8774463.1"/>
    <property type="molecule type" value="Genomic_DNA"/>
</dbReference>
<dbReference type="SUPFAM" id="SSF55781">
    <property type="entry name" value="GAF domain-like"/>
    <property type="match status" value="1"/>
</dbReference>
<dbReference type="PANTHER" id="PTHR43065:SF47">
    <property type="match status" value="1"/>
</dbReference>
<dbReference type="Pfam" id="PF02518">
    <property type="entry name" value="HATPase_c"/>
    <property type="match status" value="1"/>
</dbReference>
<dbReference type="CDD" id="cd00082">
    <property type="entry name" value="HisKA"/>
    <property type="match status" value="1"/>
</dbReference>
<dbReference type="Gene3D" id="3.30.565.10">
    <property type="entry name" value="Histidine kinase-like ATPase, C-terminal domain"/>
    <property type="match status" value="1"/>
</dbReference>
<dbReference type="PRINTS" id="PR00344">
    <property type="entry name" value="BCTRLSENSOR"/>
</dbReference>
<dbReference type="InterPro" id="IPR003594">
    <property type="entry name" value="HATPase_dom"/>
</dbReference>
<keyword evidence="3" id="KW-0597">Phosphoprotein</keyword>
<organism evidence="6 7">
    <name type="scientific">Roseateles albus</name>
    <dbReference type="NCBI Taxonomy" id="2987525"/>
    <lineage>
        <taxon>Bacteria</taxon>
        <taxon>Pseudomonadati</taxon>
        <taxon>Pseudomonadota</taxon>
        <taxon>Betaproteobacteria</taxon>
        <taxon>Burkholderiales</taxon>
        <taxon>Sphaerotilaceae</taxon>
        <taxon>Roseateles</taxon>
    </lineage>
</organism>
<dbReference type="Gene3D" id="3.30.450.40">
    <property type="match status" value="1"/>
</dbReference>
<reference evidence="6 7" key="1">
    <citation type="submission" date="2022-10" db="EMBL/GenBank/DDBJ databases">
        <title>Paucibacter sp. hw1 Genome sequencing.</title>
        <authorList>
            <person name="Park S."/>
        </authorList>
    </citation>
    <scope>NUCLEOTIDE SEQUENCE [LARGE SCALE GENOMIC DNA]</scope>
    <source>
        <strain evidence="7">hw1</strain>
    </source>
</reference>
<dbReference type="SMART" id="SM00387">
    <property type="entry name" value="HATPase_c"/>
    <property type="match status" value="1"/>
</dbReference>
<dbReference type="Proteomes" id="UP001221189">
    <property type="component" value="Unassembled WGS sequence"/>
</dbReference>
<keyword evidence="7" id="KW-1185">Reference proteome</keyword>
<evidence type="ECO:0000313" key="6">
    <source>
        <dbReference type="EMBL" id="MDC8774463.1"/>
    </source>
</evidence>
<dbReference type="InterPro" id="IPR004358">
    <property type="entry name" value="Sig_transdc_His_kin-like_C"/>
</dbReference>
<dbReference type="GO" id="GO:0005524">
    <property type="term" value="F:ATP binding"/>
    <property type="evidence" value="ECO:0007669"/>
    <property type="project" value="UniProtKB-KW"/>
</dbReference>
<keyword evidence="6" id="KW-0547">Nucleotide-binding</keyword>
<dbReference type="InterPro" id="IPR003661">
    <property type="entry name" value="HisK_dim/P_dom"/>
</dbReference>
<dbReference type="InterPro" id="IPR003018">
    <property type="entry name" value="GAF"/>
</dbReference>
<evidence type="ECO:0000313" key="7">
    <source>
        <dbReference type="Proteomes" id="UP001221189"/>
    </source>
</evidence>
<keyword evidence="4" id="KW-0175">Coiled coil</keyword>
<dbReference type="SMART" id="SM00065">
    <property type="entry name" value="GAF"/>
    <property type="match status" value="1"/>
</dbReference>
<accession>A0ABT5KKK0</accession>
<dbReference type="EC" id="2.7.13.3" evidence="2"/>
<dbReference type="Pfam" id="PF13492">
    <property type="entry name" value="GAF_3"/>
    <property type="match status" value="1"/>
</dbReference>
<protein>
    <recommendedName>
        <fullName evidence="2">histidine kinase</fullName>
        <ecNumber evidence="2">2.7.13.3</ecNumber>
    </recommendedName>
</protein>
<dbReference type="InterPro" id="IPR036097">
    <property type="entry name" value="HisK_dim/P_sf"/>
</dbReference>
<proteinExistence type="predicted"/>
<comment type="caution">
    <text evidence="6">The sequence shown here is derived from an EMBL/GenBank/DDBJ whole genome shotgun (WGS) entry which is preliminary data.</text>
</comment>
<dbReference type="Gene3D" id="1.10.287.130">
    <property type="match status" value="1"/>
</dbReference>
<evidence type="ECO:0000259" key="5">
    <source>
        <dbReference type="PROSITE" id="PS50109"/>
    </source>
</evidence>
<dbReference type="PANTHER" id="PTHR43065">
    <property type="entry name" value="SENSOR HISTIDINE KINASE"/>
    <property type="match status" value="1"/>
</dbReference>
<sequence>MQFFANTEDLGRLESKLAAASPEAAPALMLALAWQLRQRDISRALQLADQAERMFISVACGDRAWPRDRARLQLIRAEGAWLLGDLEQAQRLLREALADFDDLQDPVGRGDVYWLSAFLSNDCGVPKQALQDMQCACEAYAASDDGQRQQMGLARSIYVQVYVDALAAQALLANCGLVEGPALDPAAAAWLHAGIALLAGLASQHRQATWHFQMACSSALQTGQIKQAVTAAASMSFAFLQLNNPALALEWSERGLDIARTAGLDILTGSMLQRTGEALRHLGQPAAAQAHLLDAIHALQPVKASRNYLIAIIELGDIALALAEPAQALDWFRQAESMCRDMAAQDRLIDVLRGLALVKKQLGLPDQALAHAQEALSLCHAWGYRIEQIELLQVVAGLQGQLGLPMPAPEQGRDVSSPALHYLNQALALASQLDGYVVPHALLEDAASEYARLGQLEQAYQLALQAGLSRERIQSREAGNRAMAVQIRHEMERARLEAEHLKQLAQAQAERALAEAHRADALLGANATLEDLGKIGREITASLDAEAVFNALARHVQGLLDAPSFSIYLLDEQGRFLHSALREECGQRLSPHRIALDDPEANLARCVRDGLEIVRSLAAGTSSPLLIPGTLPTLSMMFAPLTVGERCLGAMTIQSSREQAYGERETAIFRTLCAYGAIALANAEAIQALKRTQVLLVQQEKLASLGAMVAGLSHELNTPIGNALMASTTLESGFDQIAQGLADGQLRRAMLDSFVSDGMHSSALVTRSMQRAAGLIADFKQLAVDQAAEERREFDLRALVEGCVAALNVPADLSSLQVNIEVPQALLCDSYPGPLGWALGNLLQNCLAHAFKGRAYGRIAIELQDHGDLLELEVVDDGLGMSPQVLAHVFDPFFTTQLGRGGSGLGLSVAYRIVTTVLGGDLHAQSSPGQGSRFILSFPRRAMFRI</sequence>
<dbReference type="InterPro" id="IPR036890">
    <property type="entry name" value="HATPase_C_sf"/>
</dbReference>
<gene>
    <name evidence="6" type="ORF">PRZ03_23110</name>
</gene>
<feature type="coiled-coil region" evidence="4">
    <location>
        <begin position="484"/>
        <end position="511"/>
    </location>
</feature>
<dbReference type="SUPFAM" id="SSF55874">
    <property type="entry name" value="ATPase domain of HSP90 chaperone/DNA topoisomerase II/histidine kinase"/>
    <property type="match status" value="1"/>
</dbReference>
<dbReference type="RefSeq" id="WP_273602462.1">
    <property type="nucleotide sequence ID" value="NZ_JAQQXT010000022.1"/>
</dbReference>
<dbReference type="InterPro" id="IPR011990">
    <property type="entry name" value="TPR-like_helical_dom_sf"/>
</dbReference>
<dbReference type="PROSITE" id="PS50109">
    <property type="entry name" value="HIS_KIN"/>
    <property type="match status" value="1"/>
</dbReference>
<evidence type="ECO:0000256" key="4">
    <source>
        <dbReference type="SAM" id="Coils"/>
    </source>
</evidence>
<keyword evidence="6" id="KW-0067">ATP-binding</keyword>
<comment type="catalytic activity">
    <reaction evidence="1">
        <text>ATP + protein L-histidine = ADP + protein N-phospho-L-histidine.</text>
        <dbReference type="EC" id="2.7.13.3"/>
    </reaction>
</comment>
<dbReference type="SUPFAM" id="SSF47384">
    <property type="entry name" value="Homodimeric domain of signal transducing histidine kinase"/>
    <property type="match status" value="1"/>
</dbReference>
<evidence type="ECO:0000256" key="2">
    <source>
        <dbReference type="ARBA" id="ARBA00012438"/>
    </source>
</evidence>
<evidence type="ECO:0000256" key="3">
    <source>
        <dbReference type="ARBA" id="ARBA00022553"/>
    </source>
</evidence>
<dbReference type="InterPro" id="IPR005467">
    <property type="entry name" value="His_kinase_dom"/>
</dbReference>
<name>A0ABT5KKK0_9BURK</name>
<feature type="domain" description="Histidine kinase" evidence="5">
    <location>
        <begin position="711"/>
        <end position="942"/>
    </location>
</feature>
<evidence type="ECO:0000256" key="1">
    <source>
        <dbReference type="ARBA" id="ARBA00000085"/>
    </source>
</evidence>
<dbReference type="SUPFAM" id="SSF48452">
    <property type="entry name" value="TPR-like"/>
    <property type="match status" value="1"/>
</dbReference>
<dbReference type="Gene3D" id="1.25.40.10">
    <property type="entry name" value="Tetratricopeptide repeat domain"/>
    <property type="match status" value="2"/>
</dbReference>
<dbReference type="InterPro" id="IPR029016">
    <property type="entry name" value="GAF-like_dom_sf"/>
</dbReference>